<sequence>MSAAEPLNLSGKDWLNVTEAAHYCGVSESHFRKNALAYGLAPRRFMGKQLYEKSALYAAIHGAHQWQQSHSTGAAIVPTSTGDRLANVTGSPSAASALMRLKKYEQRKKLS</sequence>
<comment type="caution">
    <text evidence="1">The sequence shown here is derived from an EMBL/GenBank/DDBJ whole genome shotgun (WGS) entry which is preliminary data.</text>
</comment>
<evidence type="ECO:0000313" key="2">
    <source>
        <dbReference type="Proteomes" id="UP000030969"/>
    </source>
</evidence>
<gene>
    <name evidence="1" type="ORF">OR61_19255</name>
</gene>
<name>A0AAJ0N2L3_9XANT</name>
<organism evidence="1 2">
    <name type="scientific">Xanthomonas vesicatoria</name>
    <dbReference type="NCBI Taxonomy" id="56460"/>
    <lineage>
        <taxon>Bacteria</taxon>
        <taxon>Pseudomonadati</taxon>
        <taxon>Pseudomonadota</taxon>
        <taxon>Gammaproteobacteria</taxon>
        <taxon>Lysobacterales</taxon>
        <taxon>Lysobacteraceae</taxon>
        <taxon>Xanthomonas</taxon>
    </lineage>
</organism>
<proteinExistence type="predicted"/>
<dbReference type="Proteomes" id="UP000030969">
    <property type="component" value="Unassembled WGS sequence"/>
</dbReference>
<dbReference type="AlphaFoldDB" id="A0AAJ0N2L3"/>
<accession>A0AAJ0N2L3</accession>
<dbReference type="EMBL" id="JSYJ01000165">
    <property type="protein sequence ID" value="KHM91371.1"/>
    <property type="molecule type" value="Genomic_DNA"/>
</dbReference>
<protein>
    <submittedName>
        <fullName evidence="1">Uncharacterized protein</fullName>
    </submittedName>
</protein>
<evidence type="ECO:0000313" key="1">
    <source>
        <dbReference type="EMBL" id="KHM91371.1"/>
    </source>
</evidence>
<reference evidence="1 2" key="1">
    <citation type="submission" date="2014-11" db="EMBL/GenBank/DDBJ databases">
        <title>Draft Genome Sequences of Xanthomonas vesicatoria Strains from the Balkan Peninsula.</title>
        <authorList>
            <person name="Vancheva T."/>
            <person name="Lefeuvre P."/>
            <person name="Bogatzevska N."/>
            <person name="Moncheva P."/>
            <person name="Koebnik R."/>
        </authorList>
    </citation>
    <scope>NUCLEOTIDE SEQUENCE [LARGE SCALE GENOMIC DNA]</scope>
    <source>
        <strain evidence="1 2">53M</strain>
    </source>
</reference>